<dbReference type="InterPro" id="IPR000835">
    <property type="entry name" value="HTH_MarR-typ"/>
</dbReference>
<feature type="region of interest" description="Disordered" evidence="4">
    <location>
        <begin position="75"/>
        <end position="95"/>
    </location>
</feature>
<evidence type="ECO:0000256" key="2">
    <source>
        <dbReference type="ARBA" id="ARBA00023125"/>
    </source>
</evidence>
<evidence type="ECO:0000256" key="3">
    <source>
        <dbReference type="ARBA" id="ARBA00023163"/>
    </source>
</evidence>
<dbReference type="InterPro" id="IPR036390">
    <property type="entry name" value="WH_DNA-bd_sf"/>
</dbReference>
<protein>
    <submittedName>
        <fullName evidence="6">Transcriptional regulator, MarR family</fullName>
    </submittedName>
</protein>
<dbReference type="AlphaFoldDB" id="B1YQE8"/>
<dbReference type="Gene3D" id="1.10.10.10">
    <property type="entry name" value="Winged helix-like DNA-binding domain superfamily/Winged helix DNA-binding domain"/>
    <property type="match status" value="1"/>
</dbReference>
<proteinExistence type="predicted"/>
<feature type="compositionally biased region" description="Basic and acidic residues" evidence="4">
    <location>
        <begin position="76"/>
        <end position="95"/>
    </location>
</feature>
<keyword evidence="3" id="KW-0804">Transcription</keyword>
<dbReference type="PANTHER" id="PTHR42756">
    <property type="entry name" value="TRANSCRIPTIONAL REGULATOR, MARR"/>
    <property type="match status" value="1"/>
</dbReference>
<evidence type="ECO:0000259" key="5">
    <source>
        <dbReference type="PROSITE" id="PS50995"/>
    </source>
</evidence>
<name>B1YQE8_BURA4</name>
<organism evidence="6 7">
    <name type="scientific">Burkholderia ambifaria (strain MC40-6)</name>
    <dbReference type="NCBI Taxonomy" id="398577"/>
    <lineage>
        <taxon>Bacteria</taxon>
        <taxon>Pseudomonadati</taxon>
        <taxon>Pseudomonadota</taxon>
        <taxon>Betaproteobacteria</taxon>
        <taxon>Burkholderiales</taxon>
        <taxon>Burkholderiaceae</taxon>
        <taxon>Burkholderia</taxon>
        <taxon>Burkholderia cepacia complex</taxon>
    </lineage>
</organism>
<evidence type="ECO:0000313" key="6">
    <source>
        <dbReference type="EMBL" id="ACB64086.1"/>
    </source>
</evidence>
<dbReference type="PANTHER" id="PTHR42756:SF1">
    <property type="entry name" value="TRANSCRIPTIONAL REPRESSOR OF EMRAB OPERON"/>
    <property type="match status" value="1"/>
</dbReference>
<dbReference type="GO" id="GO:0003700">
    <property type="term" value="F:DNA-binding transcription factor activity"/>
    <property type="evidence" value="ECO:0007669"/>
    <property type="project" value="InterPro"/>
</dbReference>
<gene>
    <name evidence="6" type="ordered locus">BamMC406_1599</name>
</gene>
<dbReference type="SUPFAM" id="SSF46785">
    <property type="entry name" value="Winged helix' DNA-binding domain"/>
    <property type="match status" value="1"/>
</dbReference>
<feature type="domain" description="HTH marR-type" evidence="5">
    <location>
        <begin position="1"/>
        <end position="73"/>
    </location>
</feature>
<keyword evidence="1" id="KW-0805">Transcription regulation</keyword>
<sequence>MTARIDRLHKAGWVERRQNPADGRGTLVALTDAGRALIDEAVVAHVDNQRAMLAVLSEAEQAQLSALLEKLLAGLEEGKPTPVEKQRRGSHAESR</sequence>
<accession>B1YQE8</accession>
<dbReference type="EMBL" id="CP001025">
    <property type="protein sequence ID" value="ACB64086.1"/>
    <property type="molecule type" value="Genomic_DNA"/>
</dbReference>
<evidence type="ECO:0000313" key="7">
    <source>
        <dbReference type="Proteomes" id="UP000001680"/>
    </source>
</evidence>
<keyword evidence="2" id="KW-0238">DNA-binding</keyword>
<dbReference type="GO" id="GO:0003677">
    <property type="term" value="F:DNA binding"/>
    <property type="evidence" value="ECO:0007669"/>
    <property type="project" value="UniProtKB-KW"/>
</dbReference>
<dbReference type="KEGG" id="bac:BamMC406_1599"/>
<dbReference type="HOGENOM" id="CLU_2367359_0_0_4"/>
<dbReference type="PROSITE" id="PS50995">
    <property type="entry name" value="HTH_MARR_2"/>
    <property type="match status" value="1"/>
</dbReference>
<evidence type="ECO:0000256" key="1">
    <source>
        <dbReference type="ARBA" id="ARBA00023015"/>
    </source>
</evidence>
<dbReference type="Pfam" id="PF01047">
    <property type="entry name" value="MarR"/>
    <property type="match status" value="1"/>
</dbReference>
<evidence type="ECO:0000256" key="4">
    <source>
        <dbReference type="SAM" id="MobiDB-lite"/>
    </source>
</evidence>
<dbReference type="Proteomes" id="UP000001680">
    <property type="component" value="Chromosome 1"/>
</dbReference>
<reference evidence="7" key="1">
    <citation type="submission" date="2008-04" db="EMBL/GenBank/DDBJ databases">
        <title>Complete sequence of chromosome 1 of Burkholderia ambifaria MC40-6.</title>
        <authorList>
            <person name="Copeland A."/>
            <person name="Lucas S."/>
            <person name="Lapidus A."/>
            <person name="Glavina del Rio T."/>
            <person name="Dalin E."/>
            <person name="Tice H."/>
            <person name="Pitluck S."/>
            <person name="Chain P."/>
            <person name="Malfatti S."/>
            <person name="Shin M."/>
            <person name="Vergez L."/>
            <person name="Lang D."/>
            <person name="Schmutz J."/>
            <person name="Larimer F."/>
            <person name="Land M."/>
            <person name="Hauser L."/>
            <person name="Kyrpides N."/>
            <person name="Lykidis A."/>
            <person name="Ramette A."/>
            <person name="Konstantinidis K."/>
            <person name="Tiedje J."/>
            <person name="Richardson P."/>
        </authorList>
    </citation>
    <scope>NUCLEOTIDE SEQUENCE [LARGE SCALE GENOMIC DNA]</scope>
    <source>
        <strain evidence="7">MC40-6</strain>
    </source>
</reference>
<dbReference type="InterPro" id="IPR036388">
    <property type="entry name" value="WH-like_DNA-bd_sf"/>
</dbReference>
<dbReference type="PRINTS" id="PR00598">
    <property type="entry name" value="HTHMARR"/>
</dbReference>